<sequence length="285" mass="29930">MFSCIHNAILDQLSSRMSAARRPMQPMAEHHAQPHGRLALVTGGGRGIGEAVCRRLAASGYRVVVADIDGDNARAVAEALGEGHHFRQFDVSEEAAVEAAFDDVESKLGPVAALVCVAGILLMPGGERSLIKDTTLEDWERTFAVNARSVFLCGRAYLRRREVAPVAHGRIVTFGSVSAQLGGYRSSATYIGAKSAVLGLTKAMARESAHLGVTVNAVAPGLIDTDMLRGTVRSSGALEAAAANIPLGRIGTVDDVAGAVDYLASEQAAYITGNVIDVNGGYRMQ</sequence>
<evidence type="ECO:0000313" key="3">
    <source>
        <dbReference type="Proteomes" id="UP000035170"/>
    </source>
</evidence>
<comment type="caution">
    <text evidence="2">The sequence shown here is derived from an EMBL/GenBank/DDBJ whole genome shotgun (WGS) entry which is preliminary data.</text>
</comment>
<evidence type="ECO:0000256" key="1">
    <source>
        <dbReference type="ARBA" id="ARBA00006484"/>
    </source>
</evidence>
<dbReference type="EC" id="1.1.1.100" evidence="2"/>
<reference evidence="2 3" key="1">
    <citation type="submission" date="2015-03" db="EMBL/GenBank/DDBJ databases">
        <title>Genome sequence of Variovorax paradoxus TBEA6.</title>
        <authorList>
            <person name="Poehlein A."/>
            <person name="Schuldes J."/>
            <person name="Wuebbeler J.H."/>
            <person name="Hiessl S."/>
            <person name="Steinbuechel A."/>
            <person name="Daniel R."/>
        </authorList>
    </citation>
    <scope>NUCLEOTIDE SEQUENCE [LARGE SCALE GENOMIC DNA]</scope>
    <source>
        <strain evidence="2 3">TBEA6</strain>
    </source>
</reference>
<accession>A0A0H2M4P6</accession>
<keyword evidence="2" id="KW-0560">Oxidoreductase</keyword>
<dbReference type="AlphaFoldDB" id="A0A0H2M4P6"/>
<dbReference type="PANTHER" id="PTHR42760">
    <property type="entry name" value="SHORT-CHAIN DEHYDROGENASES/REDUCTASES FAMILY MEMBER"/>
    <property type="match status" value="1"/>
</dbReference>
<evidence type="ECO:0000313" key="2">
    <source>
        <dbReference type="EMBL" id="KLN57056.1"/>
    </source>
</evidence>
<dbReference type="EMBL" id="JZWI01000008">
    <property type="protein sequence ID" value="KLN57056.1"/>
    <property type="molecule type" value="Genomic_DNA"/>
</dbReference>
<comment type="similarity">
    <text evidence="1">Belongs to the short-chain dehydrogenases/reductases (SDR) family.</text>
</comment>
<dbReference type="PRINTS" id="PR00080">
    <property type="entry name" value="SDRFAMILY"/>
</dbReference>
<dbReference type="FunFam" id="3.40.50.720:FF:000084">
    <property type="entry name" value="Short-chain dehydrogenase reductase"/>
    <property type="match status" value="1"/>
</dbReference>
<dbReference type="InterPro" id="IPR036291">
    <property type="entry name" value="NAD(P)-bd_dom_sf"/>
</dbReference>
<dbReference type="InterPro" id="IPR002347">
    <property type="entry name" value="SDR_fam"/>
</dbReference>
<dbReference type="SUPFAM" id="SSF51735">
    <property type="entry name" value="NAD(P)-binding Rossmann-fold domains"/>
    <property type="match status" value="1"/>
</dbReference>
<dbReference type="PANTHER" id="PTHR42760:SF129">
    <property type="entry name" value="OXIDOREDUCTASE"/>
    <property type="match status" value="1"/>
</dbReference>
<organism evidence="2 3">
    <name type="scientific">Variovorax paradoxus</name>
    <dbReference type="NCBI Taxonomy" id="34073"/>
    <lineage>
        <taxon>Bacteria</taxon>
        <taxon>Pseudomonadati</taxon>
        <taxon>Pseudomonadota</taxon>
        <taxon>Betaproteobacteria</taxon>
        <taxon>Burkholderiales</taxon>
        <taxon>Comamonadaceae</taxon>
        <taxon>Variovorax</taxon>
    </lineage>
</organism>
<name>A0A0H2M4P6_VARPD</name>
<dbReference type="GO" id="GO:0004316">
    <property type="term" value="F:3-oxoacyl-[acyl-carrier-protein] reductase (NADPH) activity"/>
    <property type="evidence" value="ECO:0007669"/>
    <property type="project" value="UniProtKB-EC"/>
</dbReference>
<gene>
    <name evidence="2" type="primary">fabG7</name>
    <name evidence="2" type="ORF">VPARA_17640</name>
</gene>
<dbReference type="Gene3D" id="3.40.50.720">
    <property type="entry name" value="NAD(P)-binding Rossmann-like Domain"/>
    <property type="match status" value="1"/>
</dbReference>
<dbReference type="Proteomes" id="UP000035170">
    <property type="component" value="Unassembled WGS sequence"/>
</dbReference>
<dbReference type="Pfam" id="PF13561">
    <property type="entry name" value="adh_short_C2"/>
    <property type="match status" value="1"/>
</dbReference>
<keyword evidence="3" id="KW-1185">Reference proteome</keyword>
<dbReference type="GO" id="GO:0030497">
    <property type="term" value="P:fatty acid elongation"/>
    <property type="evidence" value="ECO:0007669"/>
    <property type="project" value="TreeGrafter"/>
</dbReference>
<dbReference type="PATRIC" id="fig|34073.19.peg.1809"/>
<protein>
    <submittedName>
        <fullName evidence="2">3-oxoacyl-[acyl-carrier-protein] reductase FabG</fullName>
        <ecNumber evidence="2">1.1.1.100</ecNumber>
    </submittedName>
</protein>
<dbReference type="PRINTS" id="PR00081">
    <property type="entry name" value="GDHRDH"/>
</dbReference>
<proteinExistence type="inferred from homology"/>